<name>W9Z0A1_FUSOX</name>
<evidence type="ECO:0000256" key="2">
    <source>
        <dbReference type="SAM" id="SignalP"/>
    </source>
</evidence>
<feature type="chain" id="PRO_5004933227" evidence="2">
    <location>
        <begin position="20"/>
        <end position="134"/>
    </location>
</feature>
<feature type="region of interest" description="Disordered" evidence="1">
    <location>
        <begin position="108"/>
        <end position="134"/>
    </location>
</feature>
<reference evidence="3" key="2">
    <citation type="submission" date="2012-05" db="EMBL/GenBank/DDBJ databases">
        <title>Annotation of the Genome Sequence of Fusarium oxysporum f. sp. melonis 26406.</title>
        <authorList>
            <consortium name="The Broad Institute Genomics Platform"/>
            <person name="Ma L.-J."/>
            <person name="Corby-Kistler H."/>
            <person name="Broz K."/>
            <person name="Gale L.R."/>
            <person name="Jonkers W."/>
            <person name="O'Donnell K."/>
            <person name="Ploetz R."/>
            <person name="Steinberg C."/>
            <person name="Schwartz D.C."/>
            <person name="VanEtten H."/>
            <person name="Zhou S."/>
            <person name="Young S.K."/>
            <person name="Zeng Q."/>
            <person name="Gargeya S."/>
            <person name="Fitzgerald M."/>
            <person name="Abouelleil A."/>
            <person name="Alvarado L."/>
            <person name="Chapman S.B."/>
            <person name="Gainer-Dewar J."/>
            <person name="Goldberg J."/>
            <person name="Griggs A."/>
            <person name="Gujja S."/>
            <person name="Hansen M."/>
            <person name="Howarth C."/>
            <person name="Imamovic A."/>
            <person name="Ireland A."/>
            <person name="Larimer J."/>
            <person name="McCowan C."/>
            <person name="Murphy C."/>
            <person name="Pearson M."/>
            <person name="Poon T.W."/>
            <person name="Priest M."/>
            <person name="Roberts A."/>
            <person name="Saif S."/>
            <person name="Shea T."/>
            <person name="Sykes S."/>
            <person name="Wortman J."/>
            <person name="Nusbaum C."/>
            <person name="Birren B."/>
        </authorList>
    </citation>
    <scope>NUCLEOTIDE SEQUENCE</scope>
    <source>
        <strain evidence="3">26406</strain>
    </source>
</reference>
<dbReference type="Proteomes" id="UP000030703">
    <property type="component" value="Unassembled WGS sequence"/>
</dbReference>
<dbReference type="EMBL" id="JH659416">
    <property type="protein sequence ID" value="EXK25229.1"/>
    <property type="molecule type" value="Genomic_DNA"/>
</dbReference>
<protein>
    <submittedName>
        <fullName evidence="3">Uncharacterized protein</fullName>
    </submittedName>
</protein>
<dbReference type="HOGENOM" id="CLU_104278_0_0_1"/>
<dbReference type="AlphaFoldDB" id="W9Z0A1"/>
<organism evidence="3">
    <name type="scientific">Fusarium oxysporum f. sp. melonis 26406</name>
    <dbReference type="NCBI Taxonomy" id="1089452"/>
    <lineage>
        <taxon>Eukaryota</taxon>
        <taxon>Fungi</taxon>
        <taxon>Dikarya</taxon>
        <taxon>Ascomycota</taxon>
        <taxon>Pezizomycotina</taxon>
        <taxon>Sordariomycetes</taxon>
        <taxon>Hypocreomycetidae</taxon>
        <taxon>Hypocreales</taxon>
        <taxon>Nectriaceae</taxon>
        <taxon>Fusarium</taxon>
        <taxon>Fusarium oxysporum species complex</taxon>
    </lineage>
</organism>
<feature type="signal peptide" evidence="2">
    <location>
        <begin position="1"/>
        <end position="19"/>
    </location>
</feature>
<sequence length="134" mass="15475">MLLKHFLLGSLLALGSVTALPNPEADLHDVEARDNHHRPRCGKEADPDPMGKLKCICKDKGKEFHPEHMKCRCPEDQMEDPRDHHKCVCKDQDKDKDLMTGVCKCKGDLKPNRRGECRCPEDQRRDRRDPHKEN</sequence>
<proteinExistence type="predicted"/>
<accession>W9Z0A1</accession>
<dbReference type="VEuPathDB" id="FungiDB:FOMG_18110"/>
<gene>
    <name evidence="3" type="ORF">FOMG_18110</name>
</gene>
<evidence type="ECO:0000313" key="3">
    <source>
        <dbReference type="EMBL" id="EXK25229.1"/>
    </source>
</evidence>
<reference evidence="3" key="1">
    <citation type="submission" date="2012-04" db="EMBL/GenBank/DDBJ databases">
        <title>The Genome Sequence of Fusarium oxysporum melonis.</title>
        <authorList>
            <consortium name="The Broad Institute Genome Sequencing Platform"/>
            <person name="Ma L.-J."/>
            <person name="Gale L.R."/>
            <person name="Schwartz D.C."/>
            <person name="Zhou S."/>
            <person name="Corby-Kistler H."/>
            <person name="Young S.K."/>
            <person name="Zeng Q."/>
            <person name="Gargeya S."/>
            <person name="Fitzgerald M."/>
            <person name="Haas B."/>
            <person name="Abouelleil A."/>
            <person name="Alvarado L."/>
            <person name="Arachchi H.M."/>
            <person name="Berlin A."/>
            <person name="Brown A."/>
            <person name="Chapman S.B."/>
            <person name="Chen Z."/>
            <person name="Dunbar C."/>
            <person name="Freedman E."/>
            <person name="Gearin G."/>
            <person name="Goldberg J."/>
            <person name="Griggs A."/>
            <person name="Gujja S."/>
            <person name="Heiman D."/>
            <person name="Howarth C."/>
            <person name="Larson L."/>
            <person name="Lui A."/>
            <person name="MacDonald P.J.P."/>
            <person name="Montmayeur A."/>
            <person name="Murphy C."/>
            <person name="Neiman D."/>
            <person name="Pearson M."/>
            <person name="Priest M."/>
            <person name="Roberts A."/>
            <person name="Saif S."/>
            <person name="Shea T."/>
            <person name="Shenoy N."/>
            <person name="Sisk P."/>
            <person name="Stolte C."/>
            <person name="Sykes S."/>
            <person name="Wortman J."/>
            <person name="Nusbaum C."/>
            <person name="Birren B."/>
        </authorList>
    </citation>
    <scope>NUCLEOTIDE SEQUENCE</scope>
    <source>
        <strain evidence="3">26406</strain>
    </source>
</reference>
<keyword evidence="2" id="KW-0732">Signal</keyword>
<evidence type="ECO:0000256" key="1">
    <source>
        <dbReference type="SAM" id="MobiDB-lite"/>
    </source>
</evidence>
<dbReference type="OrthoDB" id="5055188at2759"/>